<name>A0AAE3DCG0_9FIRM</name>
<dbReference type="Pfam" id="PF07670">
    <property type="entry name" value="Gate"/>
    <property type="match status" value="1"/>
</dbReference>
<dbReference type="PANTHER" id="PTHR35793:SF2">
    <property type="entry name" value="INNER MEMBRANE PROTEIN YJIG"/>
    <property type="match status" value="1"/>
</dbReference>
<keyword evidence="4" id="KW-1185">Reference proteome</keyword>
<dbReference type="RefSeq" id="WP_308459958.1">
    <property type="nucleotide sequence ID" value="NZ_JAJEPS010000017.1"/>
</dbReference>
<evidence type="ECO:0000313" key="3">
    <source>
        <dbReference type="EMBL" id="MCC2127265.1"/>
    </source>
</evidence>
<evidence type="ECO:0000256" key="1">
    <source>
        <dbReference type="SAM" id="Phobius"/>
    </source>
</evidence>
<sequence length="174" mass="18864">MGFLCYLSEYLIPVLIFYILADGIFSGTSVYDEFVKGASEGVRTVFRIFPTLVGLMTAVGMLRASGVLDVLTKLLVLPARILHFPEQLIPLALVRLFSASAATSLVLDVYKQYGTDSYTGMLASIMMGCTETVFYTMSVYFLTVKISRTRWTLAGALFSTLAGIAASVVLAGIV</sequence>
<feature type="domain" description="Nucleoside transporter/FeoB GTPase Gate" evidence="2">
    <location>
        <begin position="45"/>
        <end position="145"/>
    </location>
</feature>
<dbReference type="Proteomes" id="UP001198220">
    <property type="component" value="Unassembled WGS sequence"/>
</dbReference>
<dbReference type="InterPro" id="IPR011642">
    <property type="entry name" value="Gate_dom"/>
</dbReference>
<reference evidence="3 4" key="1">
    <citation type="submission" date="2021-10" db="EMBL/GenBank/DDBJ databases">
        <title>Anaerobic single-cell dispensing facilitates the cultivation of human gut bacteria.</title>
        <authorList>
            <person name="Afrizal A."/>
        </authorList>
    </citation>
    <scope>NUCLEOTIDE SEQUENCE [LARGE SCALE GENOMIC DNA]</scope>
    <source>
        <strain evidence="3 4">CLA-AA-H276</strain>
    </source>
</reference>
<feature type="transmembrane region" description="Helical" evidence="1">
    <location>
        <begin position="51"/>
        <end position="76"/>
    </location>
</feature>
<keyword evidence="1" id="KW-1133">Transmembrane helix</keyword>
<feature type="transmembrane region" description="Helical" evidence="1">
    <location>
        <begin position="122"/>
        <end position="144"/>
    </location>
</feature>
<keyword evidence="1" id="KW-0472">Membrane</keyword>
<keyword evidence="1" id="KW-0812">Transmembrane</keyword>
<evidence type="ECO:0000313" key="4">
    <source>
        <dbReference type="Proteomes" id="UP001198220"/>
    </source>
</evidence>
<proteinExistence type="predicted"/>
<protein>
    <submittedName>
        <fullName evidence="3">Spore maturation protein</fullName>
    </submittedName>
</protein>
<comment type="caution">
    <text evidence="3">The sequence shown here is derived from an EMBL/GenBank/DDBJ whole genome shotgun (WGS) entry which is preliminary data.</text>
</comment>
<dbReference type="InterPro" id="IPR052549">
    <property type="entry name" value="SpmB"/>
</dbReference>
<gene>
    <name evidence="3" type="ORF">LKD36_13915</name>
</gene>
<accession>A0AAE3DCG0</accession>
<dbReference type="PANTHER" id="PTHR35793">
    <property type="entry name" value="INNER MEMBRANE PROTEIN YJIG"/>
    <property type="match status" value="1"/>
</dbReference>
<feature type="transmembrane region" description="Helical" evidence="1">
    <location>
        <begin position="12"/>
        <end position="31"/>
    </location>
</feature>
<evidence type="ECO:0000259" key="2">
    <source>
        <dbReference type="Pfam" id="PF07670"/>
    </source>
</evidence>
<dbReference type="EMBL" id="JAJEPS010000017">
    <property type="protein sequence ID" value="MCC2127265.1"/>
    <property type="molecule type" value="Genomic_DNA"/>
</dbReference>
<dbReference type="AlphaFoldDB" id="A0AAE3DCG0"/>
<feature type="transmembrane region" description="Helical" evidence="1">
    <location>
        <begin position="151"/>
        <end position="173"/>
    </location>
</feature>
<dbReference type="GO" id="GO:0005886">
    <property type="term" value="C:plasma membrane"/>
    <property type="evidence" value="ECO:0007669"/>
    <property type="project" value="TreeGrafter"/>
</dbReference>
<organism evidence="3 4">
    <name type="scientific">Hominiventricola filiformis</name>
    <dbReference type="NCBI Taxonomy" id="2885352"/>
    <lineage>
        <taxon>Bacteria</taxon>
        <taxon>Bacillati</taxon>
        <taxon>Bacillota</taxon>
        <taxon>Clostridia</taxon>
        <taxon>Lachnospirales</taxon>
        <taxon>Lachnospiraceae</taxon>
        <taxon>Hominiventricola</taxon>
    </lineage>
</organism>